<gene>
    <name evidence="1" type="ORF">ADK37_40495</name>
</gene>
<comment type="caution">
    <text evidence="1">The sequence shown here is derived from an EMBL/GenBank/DDBJ whole genome shotgun (WGS) entry which is preliminary data.</text>
</comment>
<sequence length="75" mass="7982">MLVGVCLRPDTVDPGVVVGRELDMYGPFGGSPGEYRQTFMVGPVVAPPRQSGPAVCRPLAMSLLQLEGRVGDRLL</sequence>
<dbReference type="AlphaFoldDB" id="A0A0L8KP88"/>
<proteinExistence type="predicted"/>
<name>A0A0L8KP88_9ACTN</name>
<evidence type="ECO:0000313" key="1">
    <source>
        <dbReference type="EMBL" id="KOG27776.1"/>
    </source>
</evidence>
<reference evidence="2" key="1">
    <citation type="submission" date="2015-07" db="EMBL/GenBank/DDBJ databases">
        <authorList>
            <person name="Ju K.-S."/>
            <person name="Doroghazi J.R."/>
            <person name="Metcalf W.W."/>
        </authorList>
    </citation>
    <scope>NUCLEOTIDE SEQUENCE [LARGE SCALE GENOMIC DNA]</scope>
    <source>
        <strain evidence="2">NRRL 2290</strain>
    </source>
</reference>
<keyword evidence="2" id="KW-1185">Reference proteome</keyword>
<dbReference type="STRING" id="67356.AQJ84_18770"/>
<evidence type="ECO:0000313" key="2">
    <source>
        <dbReference type="Proteomes" id="UP000037251"/>
    </source>
</evidence>
<organism evidence="1 2">
    <name type="scientific">Streptomyces resistomycificus</name>
    <dbReference type="NCBI Taxonomy" id="67356"/>
    <lineage>
        <taxon>Bacteria</taxon>
        <taxon>Bacillati</taxon>
        <taxon>Actinomycetota</taxon>
        <taxon>Actinomycetes</taxon>
        <taxon>Kitasatosporales</taxon>
        <taxon>Streptomycetaceae</taxon>
        <taxon>Streptomyces</taxon>
        <taxon>Streptomyces aurantiacus group</taxon>
    </lineage>
</organism>
<protein>
    <submittedName>
        <fullName evidence="1">Uncharacterized protein</fullName>
    </submittedName>
</protein>
<dbReference type="PATRIC" id="fig|67356.5.peg.8675"/>
<dbReference type="EMBL" id="LGUS01000241">
    <property type="protein sequence ID" value="KOG27776.1"/>
    <property type="molecule type" value="Genomic_DNA"/>
</dbReference>
<dbReference type="Proteomes" id="UP000037251">
    <property type="component" value="Unassembled WGS sequence"/>
</dbReference>
<accession>A0A0L8KP88</accession>